<dbReference type="KEGG" id="sgq:SGLAD_v1c04200"/>
<dbReference type="InterPro" id="IPR011527">
    <property type="entry name" value="ABC1_TM_dom"/>
</dbReference>
<dbReference type="GO" id="GO:0140359">
    <property type="term" value="F:ABC-type transporter activity"/>
    <property type="evidence" value="ECO:0007669"/>
    <property type="project" value="InterPro"/>
</dbReference>
<keyword evidence="8" id="KW-0067">ATP-binding</keyword>
<comment type="subcellular location">
    <subcellularLocation>
        <location evidence="1">Cell membrane</location>
        <topology evidence="1">Multi-pass membrane protein</topology>
    </subcellularLocation>
</comment>
<reference evidence="8 9" key="1">
    <citation type="submission" date="2019-03" db="EMBL/GenBank/DDBJ databases">
        <title>Complete genome sequence of Spiroplasma gladiatoris TG-1 (DSM 22552).</title>
        <authorList>
            <person name="Lin Y.-C."/>
            <person name="Chou L."/>
            <person name="Kuo C.-H."/>
        </authorList>
    </citation>
    <scope>NUCLEOTIDE SEQUENCE [LARGE SCALE GENOMIC DNA]</scope>
    <source>
        <strain evidence="8 9">TG-1</strain>
    </source>
</reference>
<dbReference type="SUPFAM" id="SSF90123">
    <property type="entry name" value="ABC transporter transmembrane region"/>
    <property type="match status" value="1"/>
</dbReference>
<feature type="transmembrane region" description="Helical" evidence="6">
    <location>
        <begin position="48"/>
        <end position="65"/>
    </location>
</feature>
<feature type="domain" description="ABC transmembrane type-1" evidence="7">
    <location>
        <begin position="13"/>
        <end position="174"/>
    </location>
</feature>
<keyword evidence="4 6" id="KW-1133">Transmembrane helix</keyword>
<protein>
    <submittedName>
        <fullName evidence="8">ABC transporter ATP-binding protein</fullName>
    </submittedName>
</protein>
<keyword evidence="3 6" id="KW-0812">Transmembrane</keyword>
<comment type="similarity">
    <text evidence="2">Belongs to the ABC transporter superfamily.</text>
</comment>
<evidence type="ECO:0000313" key="9">
    <source>
        <dbReference type="Proteomes" id="UP000294309"/>
    </source>
</evidence>
<feature type="transmembrane region" description="Helical" evidence="6">
    <location>
        <begin position="144"/>
        <end position="166"/>
    </location>
</feature>
<keyword evidence="5 6" id="KW-0472">Membrane</keyword>
<dbReference type="AlphaFoldDB" id="A0A4V1AQ85"/>
<feature type="transmembrane region" description="Helical" evidence="6">
    <location>
        <begin position="12"/>
        <end position="36"/>
    </location>
</feature>
<evidence type="ECO:0000256" key="2">
    <source>
        <dbReference type="ARBA" id="ARBA00005417"/>
    </source>
</evidence>
<proteinExistence type="inferred from homology"/>
<dbReference type="Pfam" id="PF00664">
    <property type="entry name" value="ABC_membrane"/>
    <property type="match status" value="1"/>
</dbReference>
<gene>
    <name evidence="8" type="ORF">SGLAD_v1c04200</name>
</gene>
<dbReference type="RefSeq" id="WP_134297413.1">
    <property type="nucleotide sequence ID" value="NZ_CP038013.1"/>
</dbReference>
<evidence type="ECO:0000256" key="5">
    <source>
        <dbReference type="ARBA" id="ARBA00023136"/>
    </source>
</evidence>
<dbReference type="GO" id="GO:0005886">
    <property type="term" value="C:plasma membrane"/>
    <property type="evidence" value="ECO:0007669"/>
    <property type="project" value="UniProtKB-SubCell"/>
</dbReference>
<dbReference type="GO" id="GO:0005524">
    <property type="term" value="F:ATP binding"/>
    <property type="evidence" value="ECO:0007669"/>
    <property type="project" value="UniProtKB-KW"/>
</dbReference>
<dbReference type="PROSITE" id="PS50929">
    <property type="entry name" value="ABC_TM1F"/>
    <property type="match status" value="1"/>
</dbReference>
<evidence type="ECO:0000313" key="8">
    <source>
        <dbReference type="EMBL" id="QBQ07619.1"/>
    </source>
</evidence>
<organism evidence="8 9">
    <name type="scientific">Spiroplasma gladiatoris</name>
    <dbReference type="NCBI Taxonomy" id="2143"/>
    <lineage>
        <taxon>Bacteria</taxon>
        <taxon>Bacillati</taxon>
        <taxon>Mycoplasmatota</taxon>
        <taxon>Mollicutes</taxon>
        <taxon>Entomoplasmatales</taxon>
        <taxon>Spiroplasmataceae</taxon>
        <taxon>Spiroplasma</taxon>
    </lineage>
</organism>
<evidence type="ECO:0000256" key="1">
    <source>
        <dbReference type="ARBA" id="ARBA00004651"/>
    </source>
</evidence>
<keyword evidence="9" id="KW-1185">Reference proteome</keyword>
<accession>A0A4V1AQ85</accession>
<dbReference type="Gene3D" id="1.20.1560.10">
    <property type="entry name" value="ABC transporter type 1, transmembrane domain"/>
    <property type="match status" value="1"/>
</dbReference>
<dbReference type="Proteomes" id="UP000294309">
    <property type="component" value="Chromosome"/>
</dbReference>
<evidence type="ECO:0000256" key="4">
    <source>
        <dbReference type="ARBA" id="ARBA00022989"/>
    </source>
</evidence>
<evidence type="ECO:0000256" key="3">
    <source>
        <dbReference type="ARBA" id="ARBA00022692"/>
    </source>
</evidence>
<evidence type="ECO:0000259" key="7">
    <source>
        <dbReference type="PROSITE" id="PS50929"/>
    </source>
</evidence>
<sequence>MKNFTKKVWLNYFFYTIITFISNCFYLGMSYAFSYILDYAISNQMTKFYITSSIAISLILLHLLLDYISQLILNSSIALLNSNLRKIVAKNTFVENYKLKIDTGEFLNLNFNKVNQVADQYYKNIFDITKTILTVVSGFGFLTYLSWISFLATLVLTLLVLVMPLIMNKDNQKK</sequence>
<keyword evidence="8" id="KW-0547">Nucleotide-binding</keyword>
<evidence type="ECO:0000256" key="6">
    <source>
        <dbReference type="SAM" id="Phobius"/>
    </source>
</evidence>
<name>A0A4V1AQ85_9MOLU</name>
<dbReference type="EMBL" id="CP038013">
    <property type="protein sequence ID" value="QBQ07619.1"/>
    <property type="molecule type" value="Genomic_DNA"/>
</dbReference>
<dbReference type="InterPro" id="IPR036640">
    <property type="entry name" value="ABC1_TM_sf"/>
</dbReference>